<accession>A0A4V1ZAD5</accession>
<dbReference type="Proteomes" id="UP000294155">
    <property type="component" value="Unassembled WGS sequence"/>
</dbReference>
<dbReference type="SMART" id="SM00857">
    <property type="entry name" value="Resolvase"/>
    <property type="match status" value="1"/>
</dbReference>
<keyword evidence="3" id="KW-1185">Reference proteome</keyword>
<dbReference type="SUPFAM" id="SSF53041">
    <property type="entry name" value="Resolvase-like"/>
    <property type="match status" value="1"/>
</dbReference>
<dbReference type="GO" id="GO:0000150">
    <property type="term" value="F:DNA strand exchange activity"/>
    <property type="evidence" value="ECO:0007669"/>
    <property type="project" value="InterPro"/>
</dbReference>
<dbReference type="Gene3D" id="3.40.50.1390">
    <property type="entry name" value="Resolvase, N-terminal catalytic domain"/>
    <property type="match status" value="1"/>
</dbReference>
<name>A0A4V1ZAD5_9BACT</name>
<dbReference type="OrthoDB" id="942413at2"/>
<feature type="domain" description="Resolvase/invertase-type recombinase catalytic" evidence="1">
    <location>
        <begin position="2"/>
        <end position="147"/>
    </location>
</feature>
<dbReference type="EMBL" id="SEWE01000046">
    <property type="protein sequence ID" value="RYU77683.1"/>
    <property type="molecule type" value="Genomic_DNA"/>
</dbReference>
<dbReference type="PROSITE" id="PS51736">
    <property type="entry name" value="RECOMBINASES_3"/>
    <property type="match status" value="1"/>
</dbReference>
<reference evidence="2 3" key="1">
    <citation type="submission" date="2019-02" db="EMBL/GenBank/DDBJ databases">
        <title>Bacterial novel species isolated from soil.</title>
        <authorList>
            <person name="Jung H.-Y."/>
        </authorList>
    </citation>
    <scope>NUCLEOTIDE SEQUENCE [LARGE SCALE GENOMIC DNA]</scope>
    <source>
        <strain evidence="2 3">1-3-3-3</strain>
    </source>
</reference>
<proteinExistence type="predicted"/>
<dbReference type="RefSeq" id="WP_129922412.1">
    <property type="nucleotide sequence ID" value="NZ_SEWE01000046.1"/>
</dbReference>
<sequence>MRVAIYARVSTKDKGQETQNQLLDLRSYAQVHGWTLYQEYIEEESGGTGNRTQFKALFAAAHQRRFDVVLFWSLDRFSREGALPTLQYLNQLESWGVGYKSYTEQYLDSTGLFKDAIVSILASIAKQEKVRISERTKAGLARTVAKGTKLGAPVIDTKVVDQVRTLKATGMSNQAISKAMVISPSTVAKYLKEGVGASAR</sequence>
<evidence type="ECO:0000259" key="1">
    <source>
        <dbReference type="PROSITE" id="PS51736"/>
    </source>
</evidence>
<dbReference type="CDD" id="cd03768">
    <property type="entry name" value="SR_ResInv"/>
    <property type="match status" value="1"/>
</dbReference>
<dbReference type="PANTHER" id="PTHR30461">
    <property type="entry name" value="DNA-INVERTASE FROM LAMBDOID PROPHAGE"/>
    <property type="match status" value="1"/>
</dbReference>
<evidence type="ECO:0000313" key="2">
    <source>
        <dbReference type="EMBL" id="RYU77683.1"/>
    </source>
</evidence>
<organism evidence="2 3">
    <name type="scientific">Hymenobacter persicinus</name>
    <dbReference type="NCBI Taxonomy" id="2025506"/>
    <lineage>
        <taxon>Bacteria</taxon>
        <taxon>Pseudomonadati</taxon>
        <taxon>Bacteroidota</taxon>
        <taxon>Cytophagia</taxon>
        <taxon>Cytophagales</taxon>
        <taxon>Hymenobacteraceae</taxon>
        <taxon>Hymenobacter</taxon>
    </lineage>
</organism>
<dbReference type="InterPro" id="IPR036162">
    <property type="entry name" value="Resolvase-like_N_sf"/>
</dbReference>
<dbReference type="AlphaFoldDB" id="A0A4V1ZAD5"/>
<comment type="caution">
    <text evidence="2">The sequence shown here is derived from an EMBL/GenBank/DDBJ whole genome shotgun (WGS) entry which is preliminary data.</text>
</comment>
<dbReference type="InterPro" id="IPR006119">
    <property type="entry name" value="Resolv_N"/>
</dbReference>
<dbReference type="PANTHER" id="PTHR30461:SF23">
    <property type="entry name" value="DNA RECOMBINASE-RELATED"/>
    <property type="match status" value="1"/>
</dbReference>
<gene>
    <name evidence="2" type="ORF">EWM57_17310</name>
</gene>
<dbReference type="InterPro" id="IPR050639">
    <property type="entry name" value="SSR_resolvase"/>
</dbReference>
<dbReference type="GO" id="GO:0003677">
    <property type="term" value="F:DNA binding"/>
    <property type="evidence" value="ECO:0007669"/>
    <property type="project" value="InterPro"/>
</dbReference>
<protein>
    <submittedName>
        <fullName evidence="2">Recombinase family protein</fullName>
    </submittedName>
</protein>
<evidence type="ECO:0000313" key="3">
    <source>
        <dbReference type="Proteomes" id="UP000294155"/>
    </source>
</evidence>
<dbReference type="Pfam" id="PF00239">
    <property type="entry name" value="Resolvase"/>
    <property type="match status" value="1"/>
</dbReference>